<dbReference type="GO" id="GO:0006749">
    <property type="term" value="P:glutathione metabolic process"/>
    <property type="evidence" value="ECO:0007669"/>
    <property type="project" value="TreeGrafter"/>
</dbReference>
<feature type="domain" description="Hydantoinase/oxoprolinase N-terminal" evidence="2">
    <location>
        <begin position="7"/>
        <end position="178"/>
    </location>
</feature>
<dbReference type="GO" id="GO:0017168">
    <property type="term" value="F:5-oxoprolinase (ATP-hydrolyzing) activity"/>
    <property type="evidence" value="ECO:0007669"/>
    <property type="project" value="TreeGrafter"/>
</dbReference>
<evidence type="ECO:0000259" key="2">
    <source>
        <dbReference type="Pfam" id="PF05378"/>
    </source>
</evidence>
<evidence type="ECO:0000313" key="3">
    <source>
        <dbReference type="EMBL" id="HJB08541.1"/>
    </source>
</evidence>
<feature type="domain" description="Hydantoinase A/oxoprolinase" evidence="1">
    <location>
        <begin position="196"/>
        <end position="503"/>
    </location>
</feature>
<reference evidence="3" key="2">
    <citation type="submission" date="2021-04" db="EMBL/GenBank/DDBJ databases">
        <authorList>
            <person name="Gilroy R."/>
        </authorList>
    </citation>
    <scope>NUCLEOTIDE SEQUENCE</scope>
    <source>
        <strain evidence="3">CHK188-4685</strain>
    </source>
</reference>
<dbReference type="EMBL" id="DWYS01000141">
    <property type="protein sequence ID" value="HJB08541.1"/>
    <property type="molecule type" value="Genomic_DNA"/>
</dbReference>
<dbReference type="Pfam" id="PF05378">
    <property type="entry name" value="Hydant_A_N"/>
    <property type="match status" value="1"/>
</dbReference>
<evidence type="ECO:0000313" key="4">
    <source>
        <dbReference type="Proteomes" id="UP000886804"/>
    </source>
</evidence>
<dbReference type="SUPFAM" id="SSF53067">
    <property type="entry name" value="Actin-like ATPase domain"/>
    <property type="match status" value="1"/>
</dbReference>
<dbReference type="PANTHER" id="PTHR11365">
    <property type="entry name" value="5-OXOPROLINASE RELATED"/>
    <property type="match status" value="1"/>
</dbReference>
<gene>
    <name evidence="3" type="ORF">H9716_11885</name>
</gene>
<reference evidence="3" key="1">
    <citation type="journal article" date="2021" name="PeerJ">
        <title>Extensive microbial diversity within the chicken gut microbiome revealed by metagenomics and culture.</title>
        <authorList>
            <person name="Gilroy R."/>
            <person name="Ravi A."/>
            <person name="Getino M."/>
            <person name="Pursley I."/>
            <person name="Horton D.L."/>
            <person name="Alikhan N.F."/>
            <person name="Baker D."/>
            <person name="Gharbi K."/>
            <person name="Hall N."/>
            <person name="Watson M."/>
            <person name="Adriaenssens E.M."/>
            <person name="Foster-Nyarko E."/>
            <person name="Jarju S."/>
            <person name="Secka A."/>
            <person name="Antonio M."/>
            <person name="Oren A."/>
            <person name="Chaudhuri R.R."/>
            <person name="La Ragione R."/>
            <person name="Hildebrand F."/>
            <person name="Pallen M.J."/>
        </authorList>
    </citation>
    <scope>NUCLEOTIDE SEQUENCE</scope>
    <source>
        <strain evidence="3">CHK188-4685</strain>
    </source>
</reference>
<evidence type="ECO:0000259" key="1">
    <source>
        <dbReference type="Pfam" id="PF01968"/>
    </source>
</evidence>
<dbReference type="AlphaFoldDB" id="A0A9D2RMJ6"/>
<dbReference type="InterPro" id="IPR045079">
    <property type="entry name" value="Oxoprolinase-like"/>
</dbReference>
<accession>A0A9D2RMJ6</accession>
<proteinExistence type="predicted"/>
<dbReference type="Gene3D" id="3.30.420.40">
    <property type="match status" value="1"/>
</dbReference>
<dbReference type="InterPro" id="IPR002821">
    <property type="entry name" value="Hydantoinase_A"/>
</dbReference>
<dbReference type="PANTHER" id="PTHR11365:SF23">
    <property type="entry name" value="HYPOTHETICAL 5-OXOPROLINASE (EUROFUNG)-RELATED"/>
    <property type="match status" value="1"/>
</dbReference>
<dbReference type="InterPro" id="IPR008040">
    <property type="entry name" value="Hydant_A_N"/>
</dbReference>
<organism evidence="3 4">
    <name type="scientific">Candidatus Enterocloster faecavium</name>
    <dbReference type="NCBI Taxonomy" id="2838560"/>
    <lineage>
        <taxon>Bacteria</taxon>
        <taxon>Bacillati</taxon>
        <taxon>Bacillota</taxon>
        <taxon>Clostridia</taxon>
        <taxon>Lachnospirales</taxon>
        <taxon>Lachnospiraceae</taxon>
        <taxon>Enterocloster</taxon>
    </lineage>
</organism>
<dbReference type="Proteomes" id="UP000886804">
    <property type="component" value="Unassembled WGS sequence"/>
</dbReference>
<dbReference type="GO" id="GO:0005829">
    <property type="term" value="C:cytosol"/>
    <property type="evidence" value="ECO:0007669"/>
    <property type="project" value="TreeGrafter"/>
</dbReference>
<dbReference type="Pfam" id="PF01968">
    <property type="entry name" value="Hydantoinase_A"/>
    <property type="match status" value="1"/>
</dbReference>
<name>A0A9D2RMJ6_9FIRM</name>
<comment type="caution">
    <text evidence="3">The sequence shown here is derived from an EMBL/GenBank/DDBJ whole genome shotgun (WGS) entry which is preliminary data.</text>
</comment>
<dbReference type="InterPro" id="IPR043129">
    <property type="entry name" value="ATPase_NBD"/>
</dbReference>
<protein>
    <submittedName>
        <fullName evidence="3">Hydantoinase/oxoprolinase family protein</fullName>
    </submittedName>
</protein>
<sequence length="709" mass="75906">MGKRAIRIGIDVGGTHTKAVAIDNATNEIVGKGSVMTTHTAEEGVAKGVVDSFRKCLETSSISPDEVIFIAHSTTQATNALLEGDVANVGVIGIGKGGLEGILAKRQTRIPDIDLGTGKFIHIDSEFMKSKEMNHDSVKSVIQKMYDQGDRVIVASKAFGVDDMSEERLVADVAEEMGLPASMASDITKLYGLTTRTRTAALNASILPKMMETANSTESSVRSTGVKVPLMIMRGDGGVMEVNEMKKRPVLTMLSGPAASVIGALMYLRASNGIYFEVGGTSTNIGVIKNGRPAVDYAIIGGHRTYVNSLDVRVLGVAGGSMVRAKKGEIIDVGPRSAHIANMGYACFTDTALFEGAELYHMQPRENDPSDYVAIRLNNGESVTITNTCAANVLGILAPGDYACGNVESARKAIGLLAQEVGMSVEDTARAILQKSTDKIKPVIEDLIAKYKIERDQIVLVGAGGGAGTLLTFTANDMGFKYQIPENAEVISSIGVALAMVREMVERTIPNPTSQDIAQLKKEAKEMAMNSGAVEDSIEVYVEIDEQAQKVTAIAMGSTEVKTTDLMKNCDEKEAVQIAAESVGVPEDQVELEATNGQVFVVTCAQGSRKQLRVIDKKGFIKIQRSNGLCMTTTMETVADDLKKIWDASSDFSSEIRINPDVYVIAGSRVIDYSGIPEYAQVIGLIEAELADREPDEKLILVLAKNSLR</sequence>